<evidence type="ECO:0000313" key="1">
    <source>
        <dbReference type="EMBL" id="CAI5456101.1"/>
    </source>
</evidence>
<dbReference type="AlphaFoldDB" id="A0A9P1N9K0"/>
<protein>
    <submittedName>
        <fullName evidence="1">Uncharacterized protein</fullName>
    </submittedName>
</protein>
<dbReference type="EMBL" id="CANHGI010000006">
    <property type="protein sequence ID" value="CAI5456101.1"/>
    <property type="molecule type" value="Genomic_DNA"/>
</dbReference>
<comment type="caution">
    <text evidence="1">The sequence shown here is derived from an EMBL/GenBank/DDBJ whole genome shotgun (WGS) entry which is preliminary data.</text>
</comment>
<organism evidence="1 2">
    <name type="scientific">Caenorhabditis angaria</name>
    <dbReference type="NCBI Taxonomy" id="860376"/>
    <lineage>
        <taxon>Eukaryota</taxon>
        <taxon>Metazoa</taxon>
        <taxon>Ecdysozoa</taxon>
        <taxon>Nematoda</taxon>
        <taxon>Chromadorea</taxon>
        <taxon>Rhabditida</taxon>
        <taxon>Rhabditina</taxon>
        <taxon>Rhabditomorpha</taxon>
        <taxon>Rhabditoidea</taxon>
        <taxon>Rhabditidae</taxon>
        <taxon>Peloderinae</taxon>
        <taxon>Caenorhabditis</taxon>
    </lineage>
</organism>
<name>A0A9P1N9K0_9PELO</name>
<keyword evidence="2" id="KW-1185">Reference proteome</keyword>
<proteinExistence type="predicted"/>
<accession>A0A9P1N9K0</accession>
<sequence length="283" mass="32709">MTLVFYSFSVQNTFLIIYLAESWEIAKKTEKMDNHRTANESTGSSVQNQADRNSKFVTNGEFLYMNKYMDDVLDQNGETGGLYHMEMRIKEDFPTISARTLALCVDSMARKCLSYVDGNKFFTPMDFTFIHPSLPGGQKMFANTTYTMVLTSFISHELSMLKESIPDFQFDHSLKVRVYCASLYKRYVIGDQNTMLKAIAIAFHNYSAKTRNTVMDEDQQEAAVMNLKDTFKIQETHSLSKISKLMDFQFFVFKKNGEKWIYNQGKSKTLMLIEVDGIFDVHF</sequence>
<dbReference type="Proteomes" id="UP001152747">
    <property type="component" value="Unassembled WGS sequence"/>
</dbReference>
<evidence type="ECO:0000313" key="2">
    <source>
        <dbReference type="Proteomes" id="UP001152747"/>
    </source>
</evidence>
<gene>
    <name evidence="1" type="ORF">CAMP_LOCUS18738</name>
</gene>
<reference evidence="1" key="1">
    <citation type="submission" date="2022-11" db="EMBL/GenBank/DDBJ databases">
        <authorList>
            <person name="Kikuchi T."/>
        </authorList>
    </citation>
    <scope>NUCLEOTIDE SEQUENCE</scope>
    <source>
        <strain evidence="1">PS1010</strain>
    </source>
</reference>